<protein>
    <recommendedName>
        <fullName evidence="10">Cytochrome P450 monooxygenase ABA1</fullName>
    </recommendedName>
    <alternativeName>
        <fullName evidence="11">Abscisic acid biosynthesis protein 1</fullName>
    </alternativeName>
    <alternativeName>
        <fullName evidence="9">Cytochrome P450 monooxygenase aba1</fullName>
    </alternativeName>
</protein>
<evidence type="ECO:0000256" key="6">
    <source>
        <dbReference type="ARBA" id="ARBA00023004"/>
    </source>
</evidence>
<comment type="similarity">
    <text evidence="3">Belongs to the cytochrome P450 family.</text>
</comment>
<evidence type="ECO:0000256" key="5">
    <source>
        <dbReference type="ARBA" id="ARBA00022723"/>
    </source>
</evidence>
<dbReference type="GO" id="GO:0016705">
    <property type="term" value="F:oxidoreductase activity, acting on paired donors, with incorporation or reduction of molecular oxygen"/>
    <property type="evidence" value="ECO:0007669"/>
    <property type="project" value="InterPro"/>
</dbReference>
<evidence type="ECO:0000256" key="10">
    <source>
        <dbReference type="ARBA" id="ARBA00068222"/>
    </source>
</evidence>
<keyword evidence="13" id="KW-1133">Transmembrane helix</keyword>
<evidence type="ECO:0000313" key="15">
    <source>
        <dbReference type="Proteomes" id="UP000758603"/>
    </source>
</evidence>
<comment type="pathway">
    <text evidence="2">Hormone biosynthesis.</text>
</comment>
<keyword evidence="13" id="KW-0472">Membrane</keyword>
<evidence type="ECO:0000256" key="12">
    <source>
        <dbReference type="PIRSR" id="PIRSR602401-1"/>
    </source>
</evidence>
<evidence type="ECO:0000313" key="14">
    <source>
        <dbReference type="EMBL" id="KAH6648403.1"/>
    </source>
</evidence>
<keyword evidence="4 12" id="KW-0349">Heme</keyword>
<keyword evidence="8" id="KW-0503">Monooxygenase</keyword>
<keyword evidence="5 12" id="KW-0479">Metal-binding</keyword>
<proteinExistence type="inferred from homology"/>
<dbReference type="Gene3D" id="1.10.630.10">
    <property type="entry name" value="Cytochrome P450"/>
    <property type="match status" value="1"/>
</dbReference>
<dbReference type="FunFam" id="1.10.630.10:FF:000076">
    <property type="entry name" value="Cytochrome P450 monooxygenase"/>
    <property type="match status" value="1"/>
</dbReference>
<evidence type="ECO:0000256" key="8">
    <source>
        <dbReference type="ARBA" id="ARBA00023033"/>
    </source>
</evidence>
<evidence type="ECO:0000256" key="11">
    <source>
        <dbReference type="ARBA" id="ARBA00079990"/>
    </source>
</evidence>
<evidence type="ECO:0000256" key="2">
    <source>
        <dbReference type="ARBA" id="ARBA00004972"/>
    </source>
</evidence>
<dbReference type="GO" id="GO:0020037">
    <property type="term" value="F:heme binding"/>
    <property type="evidence" value="ECO:0007669"/>
    <property type="project" value="InterPro"/>
</dbReference>
<dbReference type="Proteomes" id="UP000758603">
    <property type="component" value="Unassembled WGS sequence"/>
</dbReference>
<dbReference type="GO" id="GO:0005506">
    <property type="term" value="F:iron ion binding"/>
    <property type="evidence" value="ECO:0007669"/>
    <property type="project" value="InterPro"/>
</dbReference>
<dbReference type="GO" id="GO:0004497">
    <property type="term" value="F:monooxygenase activity"/>
    <property type="evidence" value="ECO:0007669"/>
    <property type="project" value="UniProtKB-KW"/>
</dbReference>
<accession>A0A9P8UED1</accession>
<sequence>MGLDSLVALLGYASQRLYLILFVIATYFAVGRARQYWRLRHFKGPRTAGFLWWWHAKACLSGQAHQHYGDANEKYGPITRIAPNHLITSSPDLWAKINGARSLYQKAPWYYHSARFEPGKDNIFTECDSDHHDDRRKKMAAGYSGKQNPTLEPSIDGHVKELVGLVRKYATPAASTGPLRPMDLSKKIPFFTLDVISHVGLGKPFGDLKADADVFDYLKSTEEGLRIGNTSLALGLNWLRELPVIGPAISPSEKDVSGFGKMMAEARKLVNERMTQSMDTKSDMLASFLRNGVSGEDLFQEAFEQILAGSDTTAASIRVILLYIISHPRVYARLQAEIDAAVESGKAPASPEVISDAAARELPYLGAVIREAMRVYPPVANLFSRIVPDGGDVVTVDGKEYFLPGGTMVGYSAWGMHRNNKLVYGEDAKVFRPERWLIDASTPEQEEQLARMIKTNDMIFGHGRWACLGKVIALLEIHKSIFELFRHFDLALTNPHQPWRLFNTLGLLEIQDMWVHVTTRP</sequence>
<keyword evidence="8" id="KW-0560">Oxidoreductase</keyword>
<evidence type="ECO:0000256" key="7">
    <source>
        <dbReference type="ARBA" id="ARBA00023026"/>
    </source>
</evidence>
<dbReference type="EMBL" id="JAGPXC010000007">
    <property type="protein sequence ID" value="KAH6648403.1"/>
    <property type="molecule type" value="Genomic_DNA"/>
</dbReference>
<evidence type="ECO:0000256" key="9">
    <source>
        <dbReference type="ARBA" id="ARBA00067672"/>
    </source>
</evidence>
<dbReference type="Pfam" id="PF00067">
    <property type="entry name" value="p450"/>
    <property type="match status" value="1"/>
</dbReference>
<feature type="binding site" description="axial binding residue" evidence="12">
    <location>
        <position position="467"/>
    </location>
    <ligand>
        <name>heme</name>
        <dbReference type="ChEBI" id="CHEBI:30413"/>
    </ligand>
    <ligandPart>
        <name>Fe</name>
        <dbReference type="ChEBI" id="CHEBI:18248"/>
    </ligandPart>
</feature>
<dbReference type="PANTHER" id="PTHR24305:SF168">
    <property type="entry name" value="P450, PUTATIVE (EUROFUNG)-RELATED"/>
    <property type="match status" value="1"/>
</dbReference>
<dbReference type="PANTHER" id="PTHR24305">
    <property type="entry name" value="CYTOCHROME P450"/>
    <property type="match status" value="1"/>
</dbReference>
<evidence type="ECO:0000256" key="3">
    <source>
        <dbReference type="ARBA" id="ARBA00010617"/>
    </source>
</evidence>
<dbReference type="GeneID" id="70129357"/>
<keyword evidence="6 12" id="KW-0408">Iron</keyword>
<dbReference type="SUPFAM" id="SSF48264">
    <property type="entry name" value="Cytochrome P450"/>
    <property type="match status" value="1"/>
</dbReference>
<dbReference type="InterPro" id="IPR050121">
    <property type="entry name" value="Cytochrome_P450_monoxygenase"/>
</dbReference>
<organism evidence="14 15">
    <name type="scientific">Truncatella angustata</name>
    <dbReference type="NCBI Taxonomy" id="152316"/>
    <lineage>
        <taxon>Eukaryota</taxon>
        <taxon>Fungi</taxon>
        <taxon>Dikarya</taxon>
        <taxon>Ascomycota</taxon>
        <taxon>Pezizomycotina</taxon>
        <taxon>Sordariomycetes</taxon>
        <taxon>Xylariomycetidae</taxon>
        <taxon>Amphisphaeriales</taxon>
        <taxon>Sporocadaceae</taxon>
        <taxon>Truncatella</taxon>
    </lineage>
</organism>
<keyword evidence="7" id="KW-0843">Virulence</keyword>
<comment type="cofactor">
    <cofactor evidence="1 12">
        <name>heme</name>
        <dbReference type="ChEBI" id="CHEBI:30413"/>
    </cofactor>
</comment>
<evidence type="ECO:0000256" key="4">
    <source>
        <dbReference type="ARBA" id="ARBA00022617"/>
    </source>
</evidence>
<keyword evidence="13" id="KW-0812">Transmembrane</keyword>
<feature type="transmembrane region" description="Helical" evidence="13">
    <location>
        <begin position="6"/>
        <end position="30"/>
    </location>
</feature>
<dbReference type="PRINTS" id="PR00385">
    <property type="entry name" value="P450"/>
</dbReference>
<dbReference type="AlphaFoldDB" id="A0A9P8UED1"/>
<evidence type="ECO:0000256" key="1">
    <source>
        <dbReference type="ARBA" id="ARBA00001971"/>
    </source>
</evidence>
<dbReference type="InterPro" id="IPR001128">
    <property type="entry name" value="Cyt_P450"/>
</dbReference>
<dbReference type="PRINTS" id="PR00463">
    <property type="entry name" value="EP450I"/>
</dbReference>
<reference evidence="14" key="1">
    <citation type="journal article" date="2021" name="Nat. Commun.">
        <title>Genetic determinants of endophytism in the Arabidopsis root mycobiome.</title>
        <authorList>
            <person name="Mesny F."/>
            <person name="Miyauchi S."/>
            <person name="Thiergart T."/>
            <person name="Pickel B."/>
            <person name="Atanasova L."/>
            <person name="Karlsson M."/>
            <person name="Huettel B."/>
            <person name="Barry K.W."/>
            <person name="Haridas S."/>
            <person name="Chen C."/>
            <person name="Bauer D."/>
            <person name="Andreopoulos W."/>
            <person name="Pangilinan J."/>
            <person name="LaButti K."/>
            <person name="Riley R."/>
            <person name="Lipzen A."/>
            <person name="Clum A."/>
            <person name="Drula E."/>
            <person name="Henrissat B."/>
            <person name="Kohler A."/>
            <person name="Grigoriev I.V."/>
            <person name="Martin F.M."/>
            <person name="Hacquard S."/>
        </authorList>
    </citation>
    <scope>NUCLEOTIDE SEQUENCE</scope>
    <source>
        <strain evidence="14">MPI-SDFR-AT-0073</strain>
    </source>
</reference>
<comment type="caution">
    <text evidence="14">The sequence shown here is derived from an EMBL/GenBank/DDBJ whole genome shotgun (WGS) entry which is preliminary data.</text>
</comment>
<dbReference type="CDD" id="cd11060">
    <property type="entry name" value="CYP57A1-like"/>
    <property type="match status" value="1"/>
</dbReference>
<name>A0A9P8UED1_9PEZI</name>
<dbReference type="InterPro" id="IPR036396">
    <property type="entry name" value="Cyt_P450_sf"/>
</dbReference>
<gene>
    <name evidence="14" type="ORF">BKA67DRAFT_538442</name>
</gene>
<dbReference type="InterPro" id="IPR002401">
    <property type="entry name" value="Cyt_P450_E_grp-I"/>
</dbReference>
<dbReference type="RefSeq" id="XP_045954910.1">
    <property type="nucleotide sequence ID" value="XM_046100465.1"/>
</dbReference>
<keyword evidence="15" id="KW-1185">Reference proteome</keyword>
<dbReference type="OrthoDB" id="1470350at2759"/>
<evidence type="ECO:0000256" key="13">
    <source>
        <dbReference type="SAM" id="Phobius"/>
    </source>
</evidence>